<reference evidence="2 3" key="1">
    <citation type="submission" date="2024-09" db="EMBL/GenBank/DDBJ databases">
        <authorList>
            <person name="Sun Q."/>
            <person name="Mori K."/>
        </authorList>
    </citation>
    <scope>NUCLEOTIDE SEQUENCE [LARGE SCALE GENOMIC DNA]</scope>
    <source>
        <strain evidence="2 3">TBRC 4576</strain>
    </source>
</reference>
<dbReference type="RefSeq" id="WP_137643053.1">
    <property type="nucleotide sequence ID" value="NZ_BJEA01000013.1"/>
</dbReference>
<protein>
    <submittedName>
        <fullName evidence="2">Cell surface protein</fullName>
    </submittedName>
</protein>
<evidence type="ECO:0000256" key="1">
    <source>
        <dbReference type="SAM" id="Phobius"/>
    </source>
</evidence>
<keyword evidence="3" id="KW-1185">Reference proteome</keyword>
<evidence type="ECO:0000313" key="3">
    <source>
        <dbReference type="Proteomes" id="UP001589691"/>
    </source>
</evidence>
<evidence type="ECO:0000313" key="2">
    <source>
        <dbReference type="EMBL" id="MFB9769012.1"/>
    </source>
</evidence>
<proteinExistence type="predicted"/>
<dbReference type="Proteomes" id="UP001589691">
    <property type="component" value="Unassembled WGS sequence"/>
</dbReference>
<comment type="caution">
    <text evidence="2">The sequence shown here is derived from an EMBL/GenBank/DDBJ whole genome shotgun (WGS) entry which is preliminary data.</text>
</comment>
<feature type="transmembrane region" description="Helical" evidence="1">
    <location>
        <begin position="57"/>
        <end position="78"/>
    </location>
</feature>
<accession>A0ABV5WS95</accession>
<sequence>MILSNLLVNLTGSHSLHLVSGDVQSGTYQLLIQPAPANAPTGPLANWLPQMNAVQQWGLVLVGLIGLTLTLGLITIWWRNRQRIKEQPQ</sequence>
<keyword evidence="1" id="KW-1133">Transmembrane helix</keyword>
<name>A0ABV5WS95_9LACO</name>
<organism evidence="2 3">
    <name type="scientific">Lactiplantibacillus modestisalitolerans</name>
    <dbReference type="NCBI Taxonomy" id="1457219"/>
    <lineage>
        <taxon>Bacteria</taxon>
        <taxon>Bacillati</taxon>
        <taxon>Bacillota</taxon>
        <taxon>Bacilli</taxon>
        <taxon>Lactobacillales</taxon>
        <taxon>Lactobacillaceae</taxon>
        <taxon>Lactiplantibacillus</taxon>
    </lineage>
</organism>
<gene>
    <name evidence="2" type="ORF">ACFFLI_03875</name>
</gene>
<dbReference type="EMBL" id="JBHLZY010000008">
    <property type="protein sequence ID" value="MFB9769012.1"/>
    <property type="molecule type" value="Genomic_DNA"/>
</dbReference>
<keyword evidence="1" id="KW-0812">Transmembrane</keyword>
<keyword evidence="1" id="KW-0472">Membrane</keyword>